<feature type="transmembrane region" description="Helical" evidence="4">
    <location>
        <begin position="45"/>
        <end position="65"/>
    </location>
</feature>
<dbReference type="SMART" id="SM00387">
    <property type="entry name" value="HATPase_c"/>
    <property type="match status" value="1"/>
</dbReference>
<evidence type="ECO:0000259" key="5">
    <source>
        <dbReference type="PROSITE" id="PS50109"/>
    </source>
</evidence>
<dbReference type="GO" id="GO:0000155">
    <property type="term" value="F:phosphorelay sensor kinase activity"/>
    <property type="evidence" value="ECO:0007669"/>
    <property type="project" value="InterPro"/>
</dbReference>
<dbReference type="Gene3D" id="3.30.565.10">
    <property type="entry name" value="Histidine kinase-like ATPase, C-terminal domain"/>
    <property type="match status" value="1"/>
</dbReference>
<dbReference type="PRINTS" id="PR00344">
    <property type="entry name" value="BCTRLSENSOR"/>
</dbReference>
<dbReference type="InterPro" id="IPR004358">
    <property type="entry name" value="Sig_transdc_His_kin-like_C"/>
</dbReference>
<accession>A0A445MSV0</accession>
<evidence type="ECO:0000256" key="3">
    <source>
        <dbReference type="ARBA" id="ARBA00022553"/>
    </source>
</evidence>
<organism evidence="6">
    <name type="scientific">uncultured Desulfobacterium sp</name>
    <dbReference type="NCBI Taxonomy" id="201089"/>
    <lineage>
        <taxon>Bacteria</taxon>
        <taxon>Pseudomonadati</taxon>
        <taxon>Thermodesulfobacteriota</taxon>
        <taxon>Desulfobacteria</taxon>
        <taxon>Desulfobacterales</taxon>
        <taxon>Desulfobacteriaceae</taxon>
        <taxon>Desulfobacterium</taxon>
        <taxon>environmental samples</taxon>
    </lineage>
</organism>
<evidence type="ECO:0000256" key="4">
    <source>
        <dbReference type="SAM" id="Phobius"/>
    </source>
</evidence>
<name>A0A445MSV0_9BACT</name>
<feature type="transmembrane region" description="Helical" evidence="4">
    <location>
        <begin position="125"/>
        <end position="142"/>
    </location>
</feature>
<dbReference type="SMART" id="SM00388">
    <property type="entry name" value="HisKA"/>
    <property type="match status" value="1"/>
</dbReference>
<dbReference type="AlphaFoldDB" id="A0A445MSV0"/>
<dbReference type="InterPro" id="IPR005467">
    <property type="entry name" value="His_kinase_dom"/>
</dbReference>
<dbReference type="Pfam" id="PF02518">
    <property type="entry name" value="HATPase_c"/>
    <property type="match status" value="1"/>
</dbReference>
<dbReference type="SUPFAM" id="SSF55874">
    <property type="entry name" value="ATPase domain of HSP90 chaperone/DNA topoisomerase II/histidine kinase"/>
    <property type="match status" value="1"/>
</dbReference>
<dbReference type="CDD" id="cd00082">
    <property type="entry name" value="HisKA"/>
    <property type="match status" value="1"/>
</dbReference>
<dbReference type="InterPro" id="IPR036890">
    <property type="entry name" value="HATPase_C_sf"/>
</dbReference>
<keyword evidence="4" id="KW-0812">Transmembrane</keyword>
<evidence type="ECO:0000313" key="6">
    <source>
        <dbReference type="EMBL" id="SPD72489.1"/>
    </source>
</evidence>
<feature type="transmembrane region" description="Helical" evidence="4">
    <location>
        <begin position="98"/>
        <end position="119"/>
    </location>
</feature>
<keyword evidence="4" id="KW-0472">Membrane</keyword>
<dbReference type="EMBL" id="OJIN01000044">
    <property type="protein sequence ID" value="SPD72489.1"/>
    <property type="molecule type" value="Genomic_DNA"/>
</dbReference>
<gene>
    <name evidence="6" type="ORF">PITCH_A1380037</name>
</gene>
<dbReference type="PANTHER" id="PTHR43547:SF2">
    <property type="entry name" value="HYBRID SIGNAL TRANSDUCTION HISTIDINE KINASE C"/>
    <property type="match status" value="1"/>
</dbReference>
<dbReference type="SUPFAM" id="SSF47384">
    <property type="entry name" value="Homodimeric domain of signal transducing histidine kinase"/>
    <property type="match status" value="1"/>
</dbReference>
<protein>
    <recommendedName>
        <fullName evidence="2">histidine kinase</fullName>
        <ecNumber evidence="2">2.7.13.3</ecNumber>
    </recommendedName>
</protein>
<dbReference type="PANTHER" id="PTHR43547">
    <property type="entry name" value="TWO-COMPONENT HISTIDINE KINASE"/>
    <property type="match status" value="1"/>
</dbReference>
<reference evidence="6" key="1">
    <citation type="submission" date="2018-01" db="EMBL/GenBank/DDBJ databases">
        <authorList>
            <person name="Regsiter A."/>
            <person name="William W."/>
        </authorList>
    </citation>
    <scope>NUCLEOTIDE SEQUENCE</scope>
    <source>
        <strain evidence="6">TRIP AH-1</strain>
    </source>
</reference>
<keyword evidence="3" id="KW-0597">Phosphoprotein</keyword>
<dbReference type="PROSITE" id="PS50109">
    <property type="entry name" value="HIS_KIN"/>
    <property type="match status" value="1"/>
</dbReference>
<sequence length="373" mass="42052">MKQEKESGIDAGNPYVTIKGKVRYRNNLNTECNRQYISMKARNKLYFSVIVISPFVITWMHHWLYKGYSPPIVLEEIYYVPLFLGIFRYGLKGALWTYGLVSVAYLPFFFGVWATTWLTVLDRCLHLLFSGIFAFLAGFLISRERRRQRQTEKDRYLAGLGQVVTTIVHDLKNPLITISAFAKRIHEGKGDEGRAVHAIWDSAQKMQNIVESTLDFARPIHLDIKEEDLTCLMNRVFHSCKIKAEQSGVTISLKVSGEPLIIAIDSRNMERALSNLVDNSIEASRVGQGVVISAEKGTDHFVIKVTDTGMGMDREVLENVFVPFYTKKRKGTGLGMAIAKKIVEGHSGKITIESLVGHGTEVIVELPSQPLPK</sequence>
<keyword evidence="6" id="KW-0808">Transferase</keyword>
<dbReference type="Gene3D" id="1.10.287.130">
    <property type="match status" value="1"/>
</dbReference>
<keyword evidence="4" id="KW-1133">Transmembrane helix</keyword>
<comment type="catalytic activity">
    <reaction evidence="1">
        <text>ATP + protein L-histidine = ADP + protein N-phospho-L-histidine.</text>
        <dbReference type="EC" id="2.7.13.3"/>
    </reaction>
</comment>
<dbReference type="InterPro" id="IPR036097">
    <property type="entry name" value="HisK_dim/P_sf"/>
</dbReference>
<evidence type="ECO:0000256" key="1">
    <source>
        <dbReference type="ARBA" id="ARBA00000085"/>
    </source>
</evidence>
<proteinExistence type="predicted"/>
<feature type="transmembrane region" description="Helical" evidence="4">
    <location>
        <begin position="71"/>
        <end position="91"/>
    </location>
</feature>
<feature type="domain" description="Histidine kinase" evidence="5">
    <location>
        <begin position="166"/>
        <end position="370"/>
    </location>
</feature>
<dbReference type="Pfam" id="PF00512">
    <property type="entry name" value="HisKA"/>
    <property type="match status" value="1"/>
</dbReference>
<evidence type="ECO:0000256" key="2">
    <source>
        <dbReference type="ARBA" id="ARBA00012438"/>
    </source>
</evidence>
<dbReference type="InterPro" id="IPR003661">
    <property type="entry name" value="HisK_dim/P_dom"/>
</dbReference>
<keyword evidence="6" id="KW-0418">Kinase</keyword>
<dbReference type="InterPro" id="IPR003594">
    <property type="entry name" value="HATPase_dom"/>
</dbReference>
<dbReference type="EC" id="2.7.13.3" evidence="2"/>